<protein>
    <submittedName>
        <fullName evidence="1">Uncharacterized protein</fullName>
    </submittedName>
</protein>
<name>A0ABV1D1V1_9FIRM</name>
<gene>
    <name evidence="1" type="ORF">WMQ36_05230</name>
</gene>
<sequence>MRDLVEIANSISTDLLPEKRREEFCNIFLQELQTLKGKDLAPYLSEFVFDMIEPGTRVVLKFPIGAHVFDSPGCQLKVNGA</sequence>
<organism evidence="1 2">
    <name type="scientific">Enterocloster hominis</name>
    <name type="common">ex Hitch et al. 2024</name>
    <dbReference type="NCBI Taxonomy" id="1917870"/>
    <lineage>
        <taxon>Bacteria</taxon>
        <taxon>Bacillati</taxon>
        <taxon>Bacillota</taxon>
        <taxon>Clostridia</taxon>
        <taxon>Lachnospirales</taxon>
        <taxon>Lachnospiraceae</taxon>
        <taxon>Enterocloster</taxon>
    </lineage>
</organism>
<accession>A0ABV1D1V1</accession>
<dbReference type="EMBL" id="JBBMFM010000012">
    <property type="protein sequence ID" value="MEQ2424369.1"/>
    <property type="molecule type" value="Genomic_DNA"/>
</dbReference>
<dbReference type="Proteomes" id="UP001454086">
    <property type="component" value="Unassembled WGS sequence"/>
</dbReference>
<evidence type="ECO:0000313" key="2">
    <source>
        <dbReference type="Proteomes" id="UP001454086"/>
    </source>
</evidence>
<proteinExistence type="predicted"/>
<reference evidence="1 2" key="1">
    <citation type="submission" date="2024-03" db="EMBL/GenBank/DDBJ databases">
        <title>Human intestinal bacterial collection.</title>
        <authorList>
            <person name="Pauvert C."/>
            <person name="Hitch T.C.A."/>
            <person name="Clavel T."/>
        </authorList>
    </citation>
    <scope>NUCLEOTIDE SEQUENCE [LARGE SCALE GENOMIC DNA]</scope>
    <source>
        <strain evidence="1 2">CLA-SR-H021</strain>
    </source>
</reference>
<comment type="caution">
    <text evidence="1">The sequence shown here is derived from an EMBL/GenBank/DDBJ whole genome shotgun (WGS) entry which is preliminary data.</text>
</comment>
<keyword evidence="2" id="KW-1185">Reference proteome</keyword>
<evidence type="ECO:0000313" key="1">
    <source>
        <dbReference type="EMBL" id="MEQ2424369.1"/>
    </source>
</evidence>
<dbReference type="RefSeq" id="WP_240299765.1">
    <property type="nucleotide sequence ID" value="NZ_JBBMFM010000012.1"/>
</dbReference>